<feature type="region of interest" description="Disordered" evidence="1">
    <location>
        <begin position="56"/>
        <end position="164"/>
    </location>
</feature>
<proteinExistence type="predicted"/>
<name>A0AAV9IK07_9RHOD</name>
<comment type="caution">
    <text evidence="2">The sequence shown here is derived from an EMBL/GenBank/DDBJ whole genome shotgun (WGS) entry which is preliminary data.</text>
</comment>
<protein>
    <submittedName>
        <fullName evidence="2">Uncharacterized protein</fullName>
    </submittedName>
</protein>
<dbReference type="AlphaFoldDB" id="A0AAV9IK07"/>
<accession>A0AAV9IK07</accession>
<keyword evidence="3" id="KW-1185">Reference proteome</keyword>
<evidence type="ECO:0000313" key="3">
    <source>
        <dbReference type="Proteomes" id="UP001300502"/>
    </source>
</evidence>
<feature type="compositionally biased region" description="Polar residues" evidence="1">
    <location>
        <begin position="85"/>
        <end position="100"/>
    </location>
</feature>
<evidence type="ECO:0000313" key="2">
    <source>
        <dbReference type="EMBL" id="KAK4527642.1"/>
    </source>
</evidence>
<evidence type="ECO:0000256" key="1">
    <source>
        <dbReference type="SAM" id="MobiDB-lite"/>
    </source>
</evidence>
<dbReference type="EMBL" id="JANCYU010000054">
    <property type="protein sequence ID" value="KAK4527642.1"/>
    <property type="molecule type" value="Genomic_DNA"/>
</dbReference>
<organism evidence="2 3">
    <name type="scientific">Galdieria yellowstonensis</name>
    <dbReference type="NCBI Taxonomy" id="3028027"/>
    <lineage>
        <taxon>Eukaryota</taxon>
        <taxon>Rhodophyta</taxon>
        <taxon>Bangiophyceae</taxon>
        <taxon>Galdieriales</taxon>
        <taxon>Galdieriaceae</taxon>
        <taxon>Galdieria</taxon>
    </lineage>
</organism>
<reference evidence="2 3" key="1">
    <citation type="submission" date="2022-07" db="EMBL/GenBank/DDBJ databases">
        <title>Genome-wide signatures of adaptation to extreme environments.</title>
        <authorList>
            <person name="Cho C.H."/>
            <person name="Yoon H.S."/>
        </authorList>
    </citation>
    <scope>NUCLEOTIDE SEQUENCE [LARGE SCALE GENOMIC DNA]</scope>
    <source>
        <strain evidence="2 3">108.79 E11</strain>
    </source>
</reference>
<gene>
    <name evidence="2" type="ORF">GAYE_SCF42G5566</name>
</gene>
<dbReference type="Proteomes" id="UP001300502">
    <property type="component" value="Unassembled WGS sequence"/>
</dbReference>
<sequence>MTTTALPLTNLAIENVVSAFSASLALDTQWRIQTNVFAIKLPGIRWSLPKIPVPQIKGKQSTQQKTQPIYEDGNPNRNLMAKPSAGTTASKPTSQSSTQVRVRAAGSPVKIPQAPTLDELRQKRGMEPNVMGNEGWKRFPSRRRPGKDMETFLNMSKEMKRGSS</sequence>
<feature type="compositionally biased region" description="Polar residues" evidence="1">
    <location>
        <begin position="58"/>
        <end position="67"/>
    </location>
</feature>